<comment type="caution">
    <text evidence="3">The sequence shown here is derived from an EMBL/GenBank/DDBJ whole genome shotgun (WGS) entry which is preliminary data.</text>
</comment>
<feature type="region of interest" description="Disordered" evidence="1">
    <location>
        <begin position="59"/>
        <end position="78"/>
    </location>
</feature>
<dbReference type="Pfam" id="PF13175">
    <property type="entry name" value="AAA_15"/>
    <property type="match status" value="1"/>
</dbReference>
<evidence type="ECO:0000259" key="2">
    <source>
        <dbReference type="Pfam" id="PF13175"/>
    </source>
</evidence>
<dbReference type="CDD" id="cd00267">
    <property type="entry name" value="ABC_ATPase"/>
    <property type="match status" value="1"/>
</dbReference>
<dbReference type="GO" id="GO:0016887">
    <property type="term" value="F:ATP hydrolysis activity"/>
    <property type="evidence" value="ECO:0007669"/>
    <property type="project" value="InterPro"/>
</dbReference>
<feature type="compositionally biased region" description="Basic and acidic residues" evidence="1">
    <location>
        <begin position="430"/>
        <end position="443"/>
    </location>
</feature>
<sequence length="556" mass="63579">MGKNGSGKSSILHALYGCPKGNSPAKYWFSSATDPIKDENDKNMAQCFVYTYHNGANQGQVAMKRSSRPGTAHRRKDPDYWETEKPRKMYKMQSMVRSSPIVWDNLYIDFRQELSAYDKFFYFGNIDGLKSVTKNDYVRREAPTLKKVLNTPNKIYTRGSKAQNKECVDLTPKELHFISSILGVKYVSGKLVDHRFYRGWGTTALVKKHDLTYTEAHAGSGEFAVIKLVHQLCSLKKDESRLILLDEPETSLYPGAQKRLLEFILTIVKFTKSQVVISTHSEKFISCLPDRAIKAIKYDDNVNNTLLLNECSPSTVFGELEVPLSDKCVVYVEDNASEILLRSVVKSELNLQDLVIHKLTSGANTMMNRNVLTSSERIIWDDYYFLDGDQKPTKLVDVDTLTASQLEDEKLIDNLCQKISSSIKFPSSRSRGDKNQSTDDKARLDSQTKFLKFCKQGVKYLPCATPEDVIWDEDFLRKYISVTGIDVQLEADKKKSVFHKIVATEVDDLKPDSSQYYNFIERLCIHWVKTHQDTIEYKSICQSLKEIQAAYENLHR</sequence>
<keyword evidence="4" id="KW-1185">Reference proteome</keyword>
<dbReference type="InterPro" id="IPR027417">
    <property type="entry name" value="P-loop_NTPase"/>
</dbReference>
<evidence type="ECO:0000313" key="4">
    <source>
        <dbReference type="Proteomes" id="UP000051790"/>
    </source>
</evidence>
<organism evidence="3 4">
    <name type="scientific">Lacticaseibacillus manihotivorans DSM 13343 = JCM 12514</name>
    <dbReference type="NCBI Taxonomy" id="1423769"/>
    <lineage>
        <taxon>Bacteria</taxon>
        <taxon>Bacillati</taxon>
        <taxon>Bacillota</taxon>
        <taxon>Bacilli</taxon>
        <taxon>Lactobacillales</taxon>
        <taxon>Lactobacillaceae</taxon>
        <taxon>Lacticaseibacillus</taxon>
    </lineage>
</organism>
<dbReference type="AlphaFoldDB" id="A0A0R1Q3L3"/>
<protein>
    <submittedName>
        <fullName evidence="3">ATPase</fullName>
    </submittedName>
</protein>
<accession>A0A0R1Q3L3</accession>
<dbReference type="Proteomes" id="UP000051790">
    <property type="component" value="Unassembled WGS sequence"/>
</dbReference>
<name>A0A0R1Q3L3_9LACO</name>
<dbReference type="InterPro" id="IPR051396">
    <property type="entry name" value="Bact_Antivir_Def_Nuclease"/>
</dbReference>
<dbReference type="Gene3D" id="3.40.50.300">
    <property type="entry name" value="P-loop containing nucleotide triphosphate hydrolases"/>
    <property type="match status" value="1"/>
</dbReference>
<dbReference type="PANTHER" id="PTHR43581">
    <property type="entry name" value="ATP/GTP PHOSPHATASE"/>
    <property type="match status" value="1"/>
</dbReference>
<dbReference type="PANTHER" id="PTHR43581:SF2">
    <property type="entry name" value="EXCINUCLEASE ATPASE SUBUNIT"/>
    <property type="match status" value="1"/>
</dbReference>
<dbReference type="InterPro" id="IPR041685">
    <property type="entry name" value="AAA_GajA/Old/RecF-like"/>
</dbReference>
<dbReference type="PATRIC" id="fig|1423769.4.peg.3056"/>
<gene>
    <name evidence="3" type="ORF">FD01_GL002833</name>
</gene>
<proteinExistence type="predicted"/>
<feature type="region of interest" description="Disordered" evidence="1">
    <location>
        <begin position="424"/>
        <end position="443"/>
    </location>
</feature>
<dbReference type="EMBL" id="AZEU01000318">
    <property type="protein sequence ID" value="KRL37428.1"/>
    <property type="molecule type" value="Genomic_DNA"/>
</dbReference>
<evidence type="ECO:0000256" key="1">
    <source>
        <dbReference type="SAM" id="MobiDB-lite"/>
    </source>
</evidence>
<reference evidence="3 4" key="1">
    <citation type="journal article" date="2015" name="Genome Announc.">
        <title>Expanding the biotechnology potential of lactobacilli through comparative genomics of 213 strains and associated genera.</title>
        <authorList>
            <person name="Sun Z."/>
            <person name="Harris H.M."/>
            <person name="McCann A."/>
            <person name="Guo C."/>
            <person name="Argimon S."/>
            <person name="Zhang W."/>
            <person name="Yang X."/>
            <person name="Jeffery I.B."/>
            <person name="Cooney J.C."/>
            <person name="Kagawa T.F."/>
            <person name="Liu W."/>
            <person name="Song Y."/>
            <person name="Salvetti E."/>
            <person name="Wrobel A."/>
            <person name="Rasinkangas P."/>
            <person name="Parkhill J."/>
            <person name="Rea M.C."/>
            <person name="O'Sullivan O."/>
            <person name="Ritari J."/>
            <person name="Douillard F.P."/>
            <person name="Paul Ross R."/>
            <person name="Yang R."/>
            <person name="Briner A.E."/>
            <person name="Felis G.E."/>
            <person name="de Vos W.M."/>
            <person name="Barrangou R."/>
            <person name="Klaenhammer T.R."/>
            <person name="Caufield P.W."/>
            <person name="Cui Y."/>
            <person name="Zhang H."/>
            <person name="O'Toole P.W."/>
        </authorList>
    </citation>
    <scope>NUCLEOTIDE SEQUENCE [LARGE SCALE GENOMIC DNA]</scope>
    <source>
        <strain evidence="3 4">DSM 13343</strain>
    </source>
</reference>
<dbReference type="OrthoDB" id="9801813at2"/>
<evidence type="ECO:0000313" key="3">
    <source>
        <dbReference type="EMBL" id="KRL37428.1"/>
    </source>
</evidence>
<dbReference type="GO" id="GO:0005524">
    <property type="term" value="F:ATP binding"/>
    <property type="evidence" value="ECO:0007669"/>
    <property type="project" value="InterPro"/>
</dbReference>
<dbReference type="SUPFAM" id="SSF52540">
    <property type="entry name" value="P-loop containing nucleoside triphosphate hydrolases"/>
    <property type="match status" value="1"/>
</dbReference>
<feature type="compositionally biased region" description="Basic residues" evidence="1">
    <location>
        <begin position="65"/>
        <end position="75"/>
    </location>
</feature>
<feature type="domain" description="Endonuclease GajA/Old nuclease/RecF-like AAA" evidence="2">
    <location>
        <begin position="179"/>
        <end position="285"/>
    </location>
</feature>